<keyword evidence="3" id="KW-1185">Reference proteome</keyword>
<sequence length="539" mass="61225">MSRRRRAAGDLWWKNAVVYCLDVQTFLDTDGDGCGDLAGLTERIDYLDGLGVTCLWLMPFYPSPERDDGYDIVDFYGIDERLGTLGAFVEMVRTAQDRGIRVIVDFVLNHTSHRHPWFVSARKGRDAPFHDFYVWSDEKPEDKPSDLVFPGEERSTWAWDDQAQQWYYHRFYTEQPDLNTANPAVRDEIAQVAGFWLALGLAGFRVDAVPFMMEESDRATAGRQEPHELIRDLRAYLARRRGDAVLLGEVNLPPKQALEFFGETGDELTMAFDFTVNQALYLSLVREDAAPLGKALKAQPELPDDCQRVNFVRNHDELSLDQLTNKERAEVFAALGPDPDVQLYGRGIRRRLPSMLDGDERRIRLVYSLMFSLPGTPALFYGEEIGMSENLDIEGRLSVRSPMQWSGERHAGFSPAPDGARLARPLPADVSVNVEAQRRDPDSLLNWMERLIRRRKECPELGWGRLALLEASGPVLAHRCDWQDRTIVAAHNLTGSKATVRLPGDDGWERLVDQFGTDDAAPGEELELEPYGHRWFRPG</sequence>
<dbReference type="Gene3D" id="3.20.20.80">
    <property type="entry name" value="Glycosidases"/>
    <property type="match status" value="1"/>
</dbReference>
<dbReference type="Gene3D" id="3.90.400.10">
    <property type="entry name" value="Oligo-1,6-glucosidase, Domain 2"/>
    <property type="match status" value="1"/>
</dbReference>
<dbReference type="InterPro" id="IPR017853">
    <property type="entry name" value="GH"/>
</dbReference>
<organism evidence="2 3">
    <name type="scientific">Jiangella alkaliphila</name>
    <dbReference type="NCBI Taxonomy" id="419479"/>
    <lineage>
        <taxon>Bacteria</taxon>
        <taxon>Bacillati</taxon>
        <taxon>Actinomycetota</taxon>
        <taxon>Actinomycetes</taxon>
        <taxon>Jiangellales</taxon>
        <taxon>Jiangellaceae</taxon>
        <taxon>Jiangella</taxon>
    </lineage>
</organism>
<dbReference type="STRING" id="419479.SAMN04488563_4153"/>
<evidence type="ECO:0000259" key="1">
    <source>
        <dbReference type="SMART" id="SM00642"/>
    </source>
</evidence>
<dbReference type="RefSeq" id="WP_046769256.1">
    <property type="nucleotide sequence ID" value="NZ_KQ061231.1"/>
</dbReference>
<dbReference type="InterPro" id="IPR045857">
    <property type="entry name" value="O16G_dom_2"/>
</dbReference>
<dbReference type="PANTHER" id="PTHR10357:SF219">
    <property type="entry name" value="MALTOSE ALPHA-D-GLUCOSYLTRANSFERASE"/>
    <property type="match status" value="1"/>
</dbReference>
<dbReference type="AlphaFoldDB" id="A0A1H2KRI8"/>
<dbReference type="SMART" id="SM00642">
    <property type="entry name" value="Aamy"/>
    <property type="match status" value="1"/>
</dbReference>
<dbReference type="Pfam" id="PF00128">
    <property type="entry name" value="Alpha-amylase"/>
    <property type="match status" value="2"/>
</dbReference>
<feature type="domain" description="Glycosyl hydrolase family 13 catalytic" evidence="1">
    <location>
        <begin position="20"/>
        <end position="421"/>
    </location>
</feature>
<dbReference type="SUPFAM" id="SSF51011">
    <property type="entry name" value="Glycosyl hydrolase domain"/>
    <property type="match status" value="1"/>
</dbReference>
<dbReference type="InterPro" id="IPR006047">
    <property type="entry name" value="GH13_cat_dom"/>
</dbReference>
<proteinExistence type="predicted"/>
<dbReference type="EMBL" id="LT629791">
    <property type="protein sequence ID" value="SDU71145.1"/>
    <property type="molecule type" value="Genomic_DNA"/>
</dbReference>
<dbReference type="OrthoDB" id="9043248at2"/>
<accession>A0A1H2KRI8</accession>
<name>A0A1H2KRI8_9ACTN</name>
<dbReference type="PANTHER" id="PTHR10357">
    <property type="entry name" value="ALPHA-AMYLASE FAMILY MEMBER"/>
    <property type="match status" value="1"/>
</dbReference>
<reference evidence="3" key="1">
    <citation type="submission" date="2016-10" db="EMBL/GenBank/DDBJ databases">
        <authorList>
            <person name="Varghese N."/>
            <person name="Submissions S."/>
        </authorList>
    </citation>
    <scope>NUCLEOTIDE SEQUENCE [LARGE SCALE GENOMIC DNA]</scope>
    <source>
        <strain evidence="3">DSM 45079</strain>
    </source>
</reference>
<evidence type="ECO:0000313" key="3">
    <source>
        <dbReference type="Proteomes" id="UP000182977"/>
    </source>
</evidence>
<dbReference type="Proteomes" id="UP000182977">
    <property type="component" value="Chromosome I"/>
</dbReference>
<protein>
    <submittedName>
        <fullName evidence="2">Trehalose synthase</fullName>
    </submittedName>
</protein>
<gene>
    <name evidence="2" type="ORF">SAMN04488563_4153</name>
</gene>
<dbReference type="SUPFAM" id="SSF51445">
    <property type="entry name" value="(Trans)glycosidases"/>
    <property type="match status" value="1"/>
</dbReference>
<dbReference type="GO" id="GO:0005975">
    <property type="term" value="P:carbohydrate metabolic process"/>
    <property type="evidence" value="ECO:0007669"/>
    <property type="project" value="InterPro"/>
</dbReference>
<dbReference type="CDD" id="cd11334">
    <property type="entry name" value="AmyAc_TreS"/>
    <property type="match status" value="1"/>
</dbReference>
<evidence type="ECO:0000313" key="2">
    <source>
        <dbReference type="EMBL" id="SDU71145.1"/>
    </source>
</evidence>